<organism evidence="7 8">
    <name type="scientific">Chara braunii</name>
    <name type="common">Braun's stonewort</name>
    <dbReference type="NCBI Taxonomy" id="69332"/>
    <lineage>
        <taxon>Eukaryota</taxon>
        <taxon>Viridiplantae</taxon>
        <taxon>Streptophyta</taxon>
        <taxon>Charophyceae</taxon>
        <taxon>Charales</taxon>
        <taxon>Characeae</taxon>
        <taxon>Chara</taxon>
    </lineage>
</organism>
<evidence type="ECO:0000259" key="6">
    <source>
        <dbReference type="PROSITE" id="PS50089"/>
    </source>
</evidence>
<dbReference type="AlphaFoldDB" id="A0A388JN65"/>
<dbReference type="PANTHER" id="PTHR10131">
    <property type="entry name" value="TNF RECEPTOR ASSOCIATED FACTOR"/>
    <property type="match status" value="1"/>
</dbReference>
<feature type="region of interest" description="Disordered" evidence="5">
    <location>
        <begin position="164"/>
        <end position="191"/>
    </location>
</feature>
<dbReference type="Gene3D" id="3.30.40.10">
    <property type="entry name" value="Zinc/RING finger domain, C3HC4 (zinc finger)"/>
    <property type="match status" value="3"/>
</dbReference>
<dbReference type="Pfam" id="PF13923">
    <property type="entry name" value="zf-C3HC4_2"/>
    <property type="match status" value="1"/>
</dbReference>
<evidence type="ECO:0000256" key="1">
    <source>
        <dbReference type="ARBA" id="ARBA00022723"/>
    </source>
</evidence>
<dbReference type="PANTHER" id="PTHR10131:SF94">
    <property type="entry name" value="TNF RECEPTOR-ASSOCIATED FACTOR 4"/>
    <property type="match status" value="1"/>
</dbReference>
<dbReference type="InterPro" id="IPR013083">
    <property type="entry name" value="Znf_RING/FYVE/PHD"/>
</dbReference>
<dbReference type="Proteomes" id="UP000265515">
    <property type="component" value="Unassembled WGS sequence"/>
</dbReference>
<dbReference type="PROSITE" id="PS50089">
    <property type="entry name" value="ZF_RING_2"/>
    <property type="match status" value="1"/>
</dbReference>
<accession>A0A388JN65</accession>
<comment type="caution">
    <text evidence="7">The sequence shown here is derived from an EMBL/GenBank/DDBJ whole genome shotgun (WGS) entry which is preliminary data.</text>
</comment>
<keyword evidence="1" id="KW-0479">Metal-binding</keyword>
<protein>
    <recommendedName>
        <fullName evidence="6">RING-type domain-containing protein</fullName>
    </recommendedName>
</protein>
<dbReference type="GO" id="GO:0008270">
    <property type="term" value="F:zinc ion binding"/>
    <property type="evidence" value="ECO:0007669"/>
    <property type="project" value="UniProtKB-KW"/>
</dbReference>
<feature type="region of interest" description="Disordered" evidence="5">
    <location>
        <begin position="306"/>
        <end position="455"/>
    </location>
</feature>
<proteinExistence type="predicted"/>
<keyword evidence="8" id="KW-1185">Reference proteome</keyword>
<sequence length="473" mass="52563">MEIEIEPDPYMSSKDLEAFLSSFIYHYSDTLVKNAAPRVGFARVGAELLPNSRYSMRAPSVERSLELFCNDISAQYSCPLCKRLMLDASTLNACGHTFCGPCVQRRVLSRRSPNCPLPGCHKYCQKGNVFSPARDYREFLWGLRVKCPFSLSYDICSNRFLPANATSRSSGRSEEEEEEKEEKEEMDKRAAADSRRRACSEVMVLRNLEKHVRICAYRPVHCSFEKDGCEAVVLSRYRALHEMSCRFDVNTPLCETCGYRVGATDSKESHLANKCLRPCPYSASGCSRRIDYADLDAHVATCSFRNGSPPPAVARQRPDGSPPDQPAATLRHDSPASSSVLPDSRPDPVVDSSPDLRRPGPYPPGPQPPPNSLPPGKPLCSPKFKPSPDKPDKDLGRWCGCSPYPKRRPAVQKEQKEKPPSPSPSPNSNSNSTKTDRAKSFKSDSGKGGGSMTNEYVLKCPCCEVRVLKFVCW</sequence>
<feature type="compositionally biased region" description="Basic and acidic residues" evidence="5">
    <location>
        <begin position="386"/>
        <end position="396"/>
    </location>
</feature>
<feature type="compositionally biased region" description="Pro residues" evidence="5">
    <location>
        <begin position="360"/>
        <end position="377"/>
    </location>
</feature>
<reference evidence="7 8" key="1">
    <citation type="journal article" date="2018" name="Cell">
        <title>The Chara Genome: Secondary Complexity and Implications for Plant Terrestrialization.</title>
        <authorList>
            <person name="Nishiyama T."/>
            <person name="Sakayama H."/>
            <person name="Vries J.D."/>
            <person name="Buschmann H."/>
            <person name="Saint-Marcoux D."/>
            <person name="Ullrich K.K."/>
            <person name="Haas F.B."/>
            <person name="Vanderstraeten L."/>
            <person name="Becker D."/>
            <person name="Lang D."/>
            <person name="Vosolsobe S."/>
            <person name="Rombauts S."/>
            <person name="Wilhelmsson P.K.I."/>
            <person name="Janitza P."/>
            <person name="Kern R."/>
            <person name="Heyl A."/>
            <person name="Rumpler F."/>
            <person name="Villalobos L.I.A.C."/>
            <person name="Clay J.M."/>
            <person name="Skokan R."/>
            <person name="Toyoda A."/>
            <person name="Suzuki Y."/>
            <person name="Kagoshima H."/>
            <person name="Schijlen E."/>
            <person name="Tajeshwar N."/>
            <person name="Catarino B."/>
            <person name="Hetherington A.J."/>
            <person name="Saltykova A."/>
            <person name="Bonnot C."/>
            <person name="Breuninger H."/>
            <person name="Symeonidi A."/>
            <person name="Radhakrishnan G.V."/>
            <person name="Van Nieuwerburgh F."/>
            <person name="Deforce D."/>
            <person name="Chang C."/>
            <person name="Karol K.G."/>
            <person name="Hedrich R."/>
            <person name="Ulvskov P."/>
            <person name="Glockner G."/>
            <person name="Delwiche C.F."/>
            <person name="Petrasek J."/>
            <person name="Van de Peer Y."/>
            <person name="Friml J."/>
            <person name="Beilby M."/>
            <person name="Dolan L."/>
            <person name="Kohara Y."/>
            <person name="Sugano S."/>
            <person name="Fujiyama A."/>
            <person name="Delaux P.-M."/>
            <person name="Quint M."/>
            <person name="TheiBen G."/>
            <person name="Hagemann M."/>
            <person name="Harholt J."/>
            <person name="Dunand C."/>
            <person name="Zachgo S."/>
            <person name="Langdale J."/>
            <person name="Maumus F."/>
            <person name="Straeten D.V.D."/>
            <person name="Gould S.B."/>
            <person name="Rensing S.A."/>
        </authorList>
    </citation>
    <scope>NUCLEOTIDE SEQUENCE [LARGE SCALE GENOMIC DNA]</scope>
    <source>
        <strain evidence="7 8">S276</strain>
    </source>
</reference>
<feature type="domain" description="RING-type" evidence="6">
    <location>
        <begin position="78"/>
        <end position="117"/>
    </location>
</feature>
<feature type="compositionally biased region" description="Basic and acidic residues" evidence="5">
    <location>
        <begin position="344"/>
        <end position="358"/>
    </location>
</feature>
<evidence type="ECO:0000256" key="2">
    <source>
        <dbReference type="ARBA" id="ARBA00022771"/>
    </source>
</evidence>
<keyword evidence="3" id="KW-0862">Zinc</keyword>
<dbReference type="InterPro" id="IPR001841">
    <property type="entry name" value="Znf_RING"/>
</dbReference>
<evidence type="ECO:0000256" key="5">
    <source>
        <dbReference type="SAM" id="MobiDB-lite"/>
    </source>
</evidence>
<dbReference type="Gramene" id="GBG59244">
    <property type="protein sequence ID" value="GBG59244"/>
    <property type="gene ID" value="CBR_g32260"/>
</dbReference>
<dbReference type="OrthoDB" id="1305878at2759"/>
<evidence type="ECO:0000313" key="8">
    <source>
        <dbReference type="Proteomes" id="UP000265515"/>
    </source>
</evidence>
<evidence type="ECO:0000313" key="7">
    <source>
        <dbReference type="EMBL" id="GBG59244.1"/>
    </source>
</evidence>
<feature type="compositionally biased region" description="Basic and acidic residues" evidence="5">
    <location>
        <begin position="434"/>
        <end position="445"/>
    </location>
</feature>
<evidence type="ECO:0000256" key="4">
    <source>
        <dbReference type="PROSITE-ProRule" id="PRU00175"/>
    </source>
</evidence>
<dbReference type="PROSITE" id="PS00518">
    <property type="entry name" value="ZF_RING_1"/>
    <property type="match status" value="1"/>
</dbReference>
<evidence type="ECO:0000256" key="3">
    <source>
        <dbReference type="ARBA" id="ARBA00022833"/>
    </source>
</evidence>
<name>A0A388JN65_CHABU</name>
<dbReference type="InterPro" id="IPR017907">
    <property type="entry name" value="Znf_RING_CS"/>
</dbReference>
<gene>
    <name evidence="7" type="ORF">CBR_g32260</name>
</gene>
<keyword evidence="2 4" id="KW-0863">Zinc-finger</keyword>
<dbReference type="EMBL" id="BFEA01000003">
    <property type="protein sequence ID" value="GBG59244.1"/>
    <property type="molecule type" value="Genomic_DNA"/>
</dbReference>
<dbReference type="SUPFAM" id="SSF57850">
    <property type="entry name" value="RING/U-box"/>
    <property type="match status" value="1"/>
</dbReference>
<dbReference type="SUPFAM" id="SSF49599">
    <property type="entry name" value="TRAF domain-like"/>
    <property type="match status" value="2"/>
</dbReference>